<feature type="region of interest" description="Disordered" evidence="1">
    <location>
        <begin position="1"/>
        <end position="21"/>
    </location>
</feature>
<accession>A0AAV9YZL0</accession>
<evidence type="ECO:0000313" key="2">
    <source>
        <dbReference type="EMBL" id="KAK6966495.1"/>
    </source>
</evidence>
<evidence type="ECO:0000313" key="3">
    <source>
        <dbReference type="Proteomes" id="UP001362999"/>
    </source>
</evidence>
<organism evidence="2 3">
    <name type="scientific">Favolaschia claudopus</name>
    <dbReference type="NCBI Taxonomy" id="2862362"/>
    <lineage>
        <taxon>Eukaryota</taxon>
        <taxon>Fungi</taxon>
        <taxon>Dikarya</taxon>
        <taxon>Basidiomycota</taxon>
        <taxon>Agaricomycotina</taxon>
        <taxon>Agaricomycetes</taxon>
        <taxon>Agaricomycetidae</taxon>
        <taxon>Agaricales</taxon>
        <taxon>Marasmiineae</taxon>
        <taxon>Mycenaceae</taxon>
        <taxon>Favolaschia</taxon>
    </lineage>
</organism>
<proteinExistence type="predicted"/>
<keyword evidence="3" id="KW-1185">Reference proteome</keyword>
<name>A0AAV9YZL0_9AGAR</name>
<sequence length="372" mass="42368">MRKVYGKHGPASRRGGMSERSRRRVLWSDTWSHGKMMVLVKPRKYRAEPSSQFLKLIRPMSMVNLKSKHPMKRGRIQPTYSIEIEETFLHESRTVVGRTWWERTRFQSAHDGENLAGNAVLATYSWETCFDVKPLPTTVMTTRTVKTRPPAIRRSKVCFLLLVNAPPALTAPTSRDRARSSPAFRPLRPMSARHVSAGDYAPRPHPLHLYLPYDCAVLSQFPAVRPARLTRPNICPHRPNSLAPQQIHSRPQSVRHPASHYPRFIKCAYAVNHPPPRSSPNLTSPSPPCTTHSLYRRRLPQLRYLNTATRILLAESNFHSIAKLNAYLSSIQLQPVLKHGATTNPFLRHDSFELGNLYALGFNEVYGTHTVS</sequence>
<protein>
    <submittedName>
        <fullName evidence="2">Uncharacterized protein</fullName>
    </submittedName>
</protein>
<dbReference type="Proteomes" id="UP001362999">
    <property type="component" value="Unassembled WGS sequence"/>
</dbReference>
<dbReference type="EMBL" id="JAWWNJ010000269">
    <property type="protein sequence ID" value="KAK6966495.1"/>
    <property type="molecule type" value="Genomic_DNA"/>
</dbReference>
<reference evidence="2 3" key="1">
    <citation type="journal article" date="2024" name="J Genomics">
        <title>Draft genome sequencing and assembly of Favolaschia claudopus CIRM-BRFM 2984 isolated from oak limbs.</title>
        <authorList>
            <person name="Navarro D."/>
            <person name="Drula E."/>
            <person name="Chaduli D."/>
            <person name="Cazenave R."/>
            <person name="Ahrendt S."/>
            <person name="Wang J."/>
            <person name="Lipzen A."/>
            <person name="Daum C."/>
            <person name="Barry K."/>
            <person name="Grigoriev I.V."/>
            <person name="Favel A."/>
            <person name="Rosso M.N."/>
            <person name="Martin F."/>
        </authorList>
    </citation>
    <scope>NUCLEOTIDE SEQUENCE [LARGE SCALE GENOMIC DNA]</scope>
    <source>
        <strain evidence="2 3">CIRM-BRFM 2984</strain>
    </source>
</reference>
<dbReference type="AlphaFoldDB" id="A0AAV9YZL0"/>
<evidence type="ECO:0000256" key="1">
    <source>
        <dbReference type="SAM" id="MobiDB-lite"/>
    </source>
</evidence>
<gene>
    <name evidence="2" type="ORF">R3P38DRAFT_3381132</name>
</gene>
<comment type="caution">
    <text evidence="2">The sequence shown here is derived from an EMBL/GenBank/DDBJ whole genome shotgun (WGS) entry which is preliminary data.</text>
</comment>